<dbReference type="PANTHER" id="PTHR39613">
    <property type="entry name" value="ANCHORED CELL WALL PROTEIN, PUTATIVE (AFU_ORTHOLOGUE AFUA_4G08960)-RELATED"/>
    <property type="match status" value="1"/>
</dbReference>
<feature type="domain" description="Ubiquitin 3 binding protein But2 C-terminal" evidence="3">
    <location>
        <begin position="75"/>
        <end position="221"/>
    </location>
</feature>
<dbReference type="Proteomes" id="UP000652219">
    <property type="component" value="Unassembled WGS sequence"/>
</dbReference>
<reference evidence="4 5" key="1">
    <citation type="journal article" date="2020" name="Phytopathology">
        <title>Genome Sequence Resources of Colletotrichum truncatum, C. plurivorum, C. musicola, and C. sojae: Four Species Pathogenic to Soybean (Glycine max).</title>
        <authorList>
            <person name="Rogerio F."/>
            <person name="Boufleur T.R."/>
            <person name="Ciampi-Guillardi M."/>
            <person name="Sukno S.A."/>
            <person name="Thon M.R."/>
            <person name="Massola Junior N.S."/>
            <person name="Baroncelli R."/>
        </authorList>
    </citation>
    <scope>NUCLEOTIDE SEQUENCE [LARGE SCALE GENOMIC DNA]</scope>
    <source>
        <strain evidence="4 5">LFN0009</strain>
    </source>
</reference>
<sequence>MKTAAIAAALTFALTVLAAPGDYDNKVATKGKGPQKGDAGKGPGGPGGKPPGKPTCPTNAAQPDGGLGNLYVNTNLLVPIAKSAPDVALPASKWAMITPNDVCTVFNLDLPVAQTQGKVCNLVFDFPSYEQAPGKFLFHGPGTFQFTGYAIGAGAVAGQTTYNKQPAPGPNPPNPPPVMTPGHSYVINSAPCGIPANIPGTVTVSGSLCSPDTVFAFEQSTDRCPLGFFVILTDA</sequence>
<comment type="caution">
    <text evidence="4">The sequence shown here is derived from an EMBL/GenBank/DDBJ whole genome shotgun (WGS) entry which is preliminary data.</text>
</comment>
<feature type="chain" id="PRO_5035003236" description="Ubiquitin 3 binding protein But2 C-terminal domain-containing protein" evidence="2">
    <location>
        <begin position="19"/>
        <end position="235"/>
    </location>
</feature>
<name>A0A8H6JSU5_9PEZI</name>
<keyword evidence="2" id="KW-0732">Signal</keyword>
<proteinExistence type="predicted"/>
<evidence type="ECO:0000313" key="5">
    <source>
        <dbReference type="Proteomes" id="UP000652219"/>
    </source>
</evidence>
<keyword evidence="5" id="KW-1185">Reference proteome</keyword>
<dbReference type="Pfam" id="PF09792">
    <property type="entry name" value="But2"/>
    <property type="match status" value="1"/>
</dbReference>
<organism evidence="4 5">
    <name type="scientific">Colletotrichum sojae</name>
    <dbReference type="NCBI Taxonomy" id="2175907"/>
    <lineage>
        <taxon>Eukaryota</taxon>
        <taxon>Fungi</taxon>
        <taxon>Dikarya</taxon>
        <taxon>Ascomycota</taxon>
        <taxon>Pezizomycotina</taxon>
        <taxon>Sordariomycetes</taxon>
        <taxon>Hypocreomycetidae</taxon>
        <taxon>Glomerellales</taxon>
        <taxon>Glomerellaceae</taxon>
        <taxon>Colletotrichum</taxon>
        <taxon>Colletotrichum orchidearum species complex</taxon>
    </lineage>
</organism>
<dbReference type="AlphaFoldDB" id="A0A8H6JSU5"/>
<dbReference type="EMBL" id="WIGN01000013">
    <property type="protein sequence ID" value="KAF6818772.1"/>
    <property type="molecule type" value="Genomic_DNA"/>
</dbReference>
<evidence type="ECO:0000256" key="1">
    <source>
        <dbReference type="SAM" id="MobiDB-lite"/>
    </source>
</evidence>
<evidence type="ECO:0000259" key="3">
    <source>
        <dbReference type="Pfam" id="PF09792"/>
    </source>
</evidence>
<accession>A0A8H6JSU5</accession>
<feature type="signal peptide" evidence="2">
    <location>
        <begin position="1"/>
        <end position="18"/>
    </location>
</feature>
<feature type="region of interest" description="Disordered" evidence="1">
    <location>
        <begin position="28"/>
        <end position="61"/>
    </location>
</feature>
<evidence type="ECO:0000313" key="4">
    <source>
        <dbReference type="EMBL" id="KAF6818772.1"/>
    </source>
</evidence>
<dbReference type="InterPro" id="IPR018620">
    <property type="entry name" value="Ubiquitin3-bd_protein_But2_C"/>
</dbReference>
<gene>
    <name evidence="4" type="ORF">CSOJ01_01725</name>
</gene>
<protein>
    <recommendedName>
        <fullName evidence="3">Ubiquitin 3 binding protein But2 C-terminal domain-containing protein</fullName>
    </recommendedName>
</protein>
<evidence type="ECO:0000256" key="2">
    <source>
        <dbReference type="SAM" id="SignalP"/>
    </source>
</evidence>
<dbReference type="PANTHER" id="PTHR39613:SF1">
    <property type="entry name" value="ANCHORED CELL WALL PROTEIN, PUTATIVE (AFU_ORTHOLOGUE AFUA_4G08960)-RELATED"/>
    <property type="match status" value="1"/>
</dbReference>